<evidence type="ECO:0000313" key="3">
    <source>
        <dbReference type="Proteomes" id="UP000245166"/>
    </source>
</evidence>
<dbReference type="InterPro" id="IPR032710">
    <property type="entry name" value="NTF2-like_dom_sf"/>
</dbReference>
<dbReference type="RefSeq" id="WP_109228568.1">
    <property type="nucleotide sequence ID" value="NZ_PYHR01000002.1"/>
</dbReference>
<dbReference type="Gene3D" id="3.10.450.50">
    <property type="match status" value="1"/>
</dbReference>
<dbReference type="AlphaFoldDB" id="A0A2U1ZT70"/>
<dbReference type="InterPro" id="IPR037401">
    <property type="entry name" value="SnoaL-like"/>
</dbReference>
<name>A0A2U1ZT70_9MICO</name>
<comment type="caution">
    <text evidence="2">The sequence shown here is derived from an EMBL/GenBank/DDBJ whole genome shotgun (WGS) entry which is preliminary data.</text>
</comment>
<organism evidence="2 3">
    <name type="scientific">Serinibacter arcticus</name>
    <dbReference type="NCBI Taxonomy" id="1655435"/>
    <lineage>
        <taxon>Bacteria</taxon>
        <taxon>Bacillati</taxon>
        <taxon>Actinomycetota</taxon>
        <taxon>Actinomycetes</taxon>
        <taxon>Micrococcales</taxon>
        <taxon>Beutenbergiaceae</taxon>
        <taxon>Serinibacter</taxon>
    </lineage>
</organism>
<dbReference type="GO" id="GO:0016853">
    <property type="term" value="F:isomerase activity"/>
    <property type="evidence" value="ECO:0007669"/>
    <property type="project" value="UniProtKB-KW"/>
</dbReference>
<keyword evidence="3" id="KW-1185">Reference proteome</keyword>
<evidence type="ECO:0000259" key="1">
    <source>
        <dbReference type="Pfam" id="PF12680"/>
    </source>
</evidence>
<feature type="domain" description="SnoaL-like" evidence="1">
    <location>
        <begin position="11"/>
        <end position="114"/>
    </location>
</feature>
<dbReference type="SUPFAM" id="SSF54427">
    <property type="entry name" value="NTF2-like"/>
    <property type="match status" value="1"/>
</dbReference>
<dbReference type="OrthoDB" id="8375282at2"/>
<proteinExistence type="predicted"/>
<accession>A0A2U1ZT70</accession>
<keyword evidence="2" id="KW-0413">Isomerase</keyword>
<dbReference type="Pfam" id="PF12680">
    <property type="entry name" value="SnoaL_2"/>
    <property type="match status" value="1"/>
</dbReference>
<dbReference type="EMBL" id="PYHR01000002">
    <property type="protein sequence ID" value="PWD50185.1"/>
    <property type="molecule type" value="Genomic_DNA"/>
</dbReference>
<evidence type="ECO:0000313" key="2">
    <source>
        <dbReference type="EMBL" id="PWD50185.1"/>
    </source>
</evidence>
<reference evidence="2 3" key="1">
    <citation type="submission" date="2018-03" db="EMBL/GenBank/DDBJ databases">
        <title>Genome assembly of novel Miniimonas species PCH200.</title>
        <authorList>
            <person name="Thakur V."/>
            <person name="Kumar V."/>
            <person name="Singh D."/>
        </authorList>
    </citation>
    <scope>NUCLEOTIDE SEQUENCE [LARGE SCALE GENOMIC DNA]</scope>
    <source>
        <strain evidence="2 3">PCH200</strain>
    </source>
</reference>
<dbReference type="Proteomes" id="UP000245166">
    <property type="component" value="Unassembled WGS sequence"/>
</dbReference>
<gene>
    <name evidence="2" type="ORF">C8046_05425</name>
</gene>
<protein>
    <submittedName>
        <fullName evidence="2">Ketosteroid isomerase</fullName>
    </submittedName>
</protein>
<sequence>MTTPLQTLSSYNDALAAGDMDAFVALLAPEIVWHQPGSHPLSGDHTGPGAVLDLLGGFMTASAGTFQVRPTDAPRVNGDLVALPVEFSGAREGRADLAMAGTDLFRISGGLIREVWLFSADQDVENAFWA</sequence>